<gene>
    <name evidence="2" type="ORF">AUL39_03695</name>
</gene>
<sequence length="681" mass="74134">MWLSFYLTVFVTLLFLDVPGYLLGRTLGLPRMTALLAAAPLGMAVICVMGQVLSMAKVPATPAMMVGLPSALLLVATLLRNRFFPGARDGAPAVHPALVALFLVAGLAAGYVFLAGILPSPNAFHQDYDSVHHINSIRAMMDSLSMSPLDGSSYSTESDALVAVQPTGYYPSGWHVLCATVALTTNASVTSTINAVNLALMAVVYPLSMLLLLSTIFPGRTRVVALGTAASLTLTIFPWGICNWGPVYPNIAAFAMLPALCTLFMRAFMQGGSRRAAASHLAAWFLATCGAVLLHPNVVFSIAVFLAPWIVAQLGSSSLRIRLGSRATIGPRALATLFAVFFVIVWVGATKIPAFADLVSYHWDSFAEGDGAIANVLHLSYMRGMWPAPDAEQLFPAAILLVGGVLLISRRDTRWIVVPYAIAAYMMYVACCSTDDAFRSVLIGYWYSDPYRIGSLATIFSVPLISYGLDAMAEGACRLVRLTTARNWRALPAVAALVVAAAYVPLALFYPGQARNGFSYEKSSPWATYVSYAYRAYSHDAPLTYQETDFMESVHRLVGDELVINQPFDGSVLGYGVTGLRCYYRYYSGYGSSSETWQSRVIRQRLYNIADDPQVQQAVESVGARYVLVMSTDERNNTFVKGTYDAAKWRGINYITDDTPGFELVLEENGYKLYRITATEK</sequence>
<dbReference type="Proteomes" id="UP000054078">
    <property type="component" value="Unassembled WGS sequence"/>
</dbReference>
<evidence type="ECO:0000256" key="1">
    <source>
        <dbReference type="SAM" id="Phobius"/>
    </source>
</evidence>
<feature type="transmembrane region" description="Helical" evidence="1">
    <location>
        <begin position="60"/>
        <end position="79"/>
    </location>
</feature>
<keyword evidence="1" id="KW-0812">Transmembrane</keyword>
<feature type="transmembrane region" description="Helical" evidence="1">
    <location>
        <begin position="6"/>
        <end position="23"/>
    </location>
</feature>
<accession>A0A100YXD3</accession>
<organism evidence="2 3">
    <name type="scientific">Tractidigestivibacter scatoligenes</name>
    <name type="common">Olsenella scatoligenes</name>
    <dbReference type="NCBI Taxonomy" id="1299998"/>
    <lineage>
        <taxon>Bacteria</taxon>
        <taxon>Bacillati</taxon>
        <taxon>Actinomycetota</taxon>
        <taxon>Coriobacteriia</taxon>
        <taxon>Coriobacteriales</taxon>
        <taxon>Atopobiaceae</taxon>
        <taxon>Tractidigestivibacter</taxon>
    </lineage>
</organism>
<feature type="transmembrane region" description="Helical" evidence="1">
    <location>
        <begin position="391"/>
        <end position="408"/>
    </location>
</feature>
<feature type="transmembrane region" description="Helical" evidence="1">
    <location>
        <begin position="35"/>
        <end position="54"/>
    </location>
</feature>
<feature type="transmembrane region" description="Helical" evidence="1">
    <location>
        <begin position="300"/>
        <end position="321"/>
    </location>
</feature>
<feature type="transmembrane region" description="Helical" evidence="1">
    <location>
        <begin position="415"/>
        <end position="431"/>
    </location>
</feature>
<dbReference type="InterPro" id="IPR046671">
    <property type="entry name" value="DUF6541"/>
</dbReference>
<feature type="transmembrane region" description="Helical" evidence="1">
    <location>
        <begin position="247"/>
        <end position="265"/>
    </location>
</feature>
<keyword evidence="1" id="KW-0472">Membrane</keyword>
<keyword evidence="3" id="KW-1185">Reference proteome</keyword>
<feature type="transmembrane region" description="Helical" evidence="1">
    <location>
        <begin position="277"/>
        <end position="294"/>
    </location>
</feature>
<comment type="caution">
    <text evidence="2">The sequence shown here is derived from an EMBL/GenBank/DDBJ whole genome shotgun (WGS) entry which is preliminary data.</text>
</comment>
<name>A0A100YXD3_TRASO</name>
<feature type="transmembrane region" description="Helical" evidence="1">
    <location>
        <begin position="99"/>
        <end position="118"/>
    </location>
</feature>
<feature type="transmembrane region" description="Helical" evidence="1">
    <location>
        <begin position="195"/>
        <end position="216"/>
    </location>
</feature>
<keyword evidence="1" id="KW-1133">Transmembrane helix</keyword>
<dbReference type="EMBL" id="LOJF01000001">
    <property type="protein sequence ID" value="KUH59425.1"/>
    <property type="molecule type" value="Genomic_DNA"/>
</dbReference>
<evidence type="ECO:0000313" key="2">
    <source>
        <dbReference type="EMBL" id="KUH59425.1"/>
    </source>
</evidence>
<dbReference type="AlphaFoldDB" id="A0A100YXD3"/>
<proteinExistence type="predicted"/>
<feature type="transmembrane region" description="Helical" evidence="1">
    <location>
        <begin position="490"/>
        <end position="510"/>
    </location>
</feature>
<feature type="transmembrane region" description="Helical" evidence="1">
    <location>
        <begin position="451"/>
        <end position="469"/>
    </location>
</feature>
<dbReference type="STRING" id="1299998.AUL39_03695"/>
<dbReference type="Pfam" id="PF20176">
    <property type="entry name" value="DUF6541"/>
    <property type="match status" value="1"/>
</dbReference>
<feature type="transmembrane region" description="Helical" evidence="1">
    <location>
        <begin position="223"/>
        <end position="241"/>
    </location>
</feature>
<protein>
    <submittedName>
        <fullName evidence="2">Uncharacterized protein</fullName>
    </submittedName>
</protein>
<reference evidence="2 3" key="1">
    <citation type="submission" date="2015-12" db="EMBL/GenBank/DDBJ databases">
        <title>Draft Genome Sequence of Olsenella scatoligenes SK9K4T; a Producer of 3-Methylindole- (skatole) and 4-Methylphenol- (p-cresol) Isolated from Pig Feces.</title>
        <authorList>
            <person name="Li X."/>
            <person name="Borg B."/>
            <person name="Canibe N."/>
        </authorList>
    </citation>
    <scope>NUCLEOTIDE SEQUENCE [LARGE SCALE GENOMIC DNA]</scope>
    <source>
        <strain evidence="2 3">SK9K4</strain>
    </source>
</reference>
<evidence type="ECO:0000313" key="3">
    <source>
        <dbReference type="Proteomes" id="UP000054078"/>
    </source>
</evidence>
<feature type="transmembrane region" description="Helical" evidence="1">
    <location>
        <begin position="333"/>
        <end position="356"/>
    </location>
</feature>